<dbReference type="AlphaFoldDB" id="A0A4Z1JSS2"/>
<name>A0A4Z1JSS2_9HELO</name>
<evidence type="ECO:0000259" key="3">
    <source>
        <dbReference type="Pfam" id="PF20237"/>
    </source>
</evidence>
<evidence type="ECO:0000256" key="2">
    <source>
        <dbReference type="SAM" id="Phobius"/>
    </source>
</evidence>
<feature type="region of interest" description="Disordered" evidence="1">
    <location>
        <begin position="67"/>
        <end position="86"/>
    </location>
</feature>
<accession>A0A4Z1JSS2</accession>
<feature type="transmembrane region" description="Helical" evidence="2">
    <location>
        <begin position="342"/>
        <end position="363"/>
    </location>
</feature>
<reference evidence="4 5" key="1">
    <citation type="submission" date="2017-12" db="EMBL/GenBank/DDBJ databases">
        <title>Comparative genomics of Botrytis spp.</title>
        <authorList>
            <person name="Valero-Jimenez C.A."/>
            <person name="Tapia P."/>
            <person name="Veloso J."/>
            <person name="Silva-Moreno E."/>
            <person name="Staats M."/>
            <person name="Valdes J.H."/>
            <person name="Van Kan J.A.L."/>
        </authorList>
    </citation>
    <scope>NUCLEOTIDE SEQUENCE [LARGE SCALE GENOMIC DNA]</scope>
    <source>
        <strain evidence="4 5">Be9601</strain>
    </source>
</reference>
<organism evidence="4 5">
    <name type="scientific">Botrytis elliptica</name>
    <dbReference type="NCBI Taxonomy" id="278938"/>
    <lineage>
        <taxon>Eukaryota</taxon>
        <taxon>Fungi</taxon>
        <taxon>Dikarya</taxon>
        <taxon>Ascomycota</taxon>
        <taxon>Pezizomycotina</taxon>
        <taxon>Leotiomycetes</taxon>
        <taxon>Helotiales</taxon>
        <taxon>Sclerotiniaceae</taxon>
        <taxon>Botrytis</taxon>
    </lineage>
</organism>
<dbReference type="Proteomes" id="UP000297229">
    <property type="component" value="Unassembled WGS sequence"/>
</dbReference>
<evidence type="ECO:0000256" key="1">
    <source>
        <dbReference type="SAM" id="MobiDB-lite"/>
    </source>
</evidence>
<sequence>MSTPPASEINVDTKKEVPGFIVDICLDPYSLLPIRPDGITDEQYKQGFPDEKTERYLQYLRGIKDRESPNQSKLKEPSSINEHHTDANPVDLHVEGYPQLAAAINSDEKFMFYRRFGFLQTRLLLNKQDELRALEARLDHKDRYYEKYEPAMLYSQERFNITDVDNRNLLADIEKKFNEYCQLLMHARTLASFDKPRESDRLRLKSYSDSNPLCARDGQWILRKDDLVTLKPTRDNSWLDTVIEQIPQRFPCRLTRVLRQKTNPETTKIFLSDPDRVNAIASLVLLTTVLALFVIPVCILWYLCQMSILSSANIGTIFAILLPFTSIFSVVISLFTRAKRHQVLATAAAYCALLVLSYLLGMLKS</sequence>
<comment type="caution">
    <text evidence="4">The sequence shown here is derived from an EMBL/GenBank/DDBJ whole genome shotgun (WGS) entry which is preliminary data.</text>
</comment>
<feature type="transmembrane region" description="Helical" evidence="2">
    <location>
        <begin position="279"/>
        <end position="304"/>
    </location>
</feature>
<dbReference type="EMBL" id="PQXM01000149">
    <property type="protein sequence ID" value="TGO76536.1"/>
    <property type="molecule type" value="Genomic_DNA"/>
</dbReference>
<dbReference type="PANTHER" id="PTHR34502">
    <property type="entry name" value="DUF6594 DOMAIN-CONTAINING PROTEIN-RELATED"/>
    <property type="match status" value="1"/>
</dbReference>
<keyword evidence="5" id="KW-1185">Reference proteome</keyword>
<dbReference type="Pfam" id="PF20237">
    <property type="entry name" value="DUF6594"/>
    <property type="match status" value="1"/>
</dbReference>
<dbReference type="STRING" id="278938.A0A4Z1JSS2"/>
<feature type="transmembrane region" description="Helical" evidence="2">
    <location>
        <begin position="316"/>
        <end position="336"/>
    </location>
</feature>
<keyword evidence="2" id="KW-0812">Transmembrane</keyword>
<keyword evidence="2" id="KW-1133">Transmembrane helix</keyword>
<feature type="domain" description="DUF6594" evidence="3">
    <location>
        <begin position="97"/>
        <end position="355"/>
    </location>
</feature>
<dbReference type="PANTHER" id="PTHR34502:SF3">
    <property type="entry name" value="DUF6594 DOMAIN-CONTAINING PROTEIN"/>
    <property type="match status" value="1"/>
</dbReference>
<proteinExistence type="predicted"/>
<evidence type="ECO:0000313" key="5">
    <source>
        <dbReference type="Proteomes" id="UP000297229"/>
    </source>
</evidence>
<dbReference type="InterPro" id="IPR046529">
    <property type="entry name" value="DUF6594"/>
</dbReference>
<keyword evidence="2" id="KW-0472">Membrane</keyword>
<protein>
    <recommendedName>
        <fullName evidence="3">DUF6594 domain-containing protein</fullName>
    </recommendedName>
</protein>
<evidence type="ECO:0000313" key="4">
    <source>
        <dbReference type="EMBL" id="TGO76536.1"/>
    </source>
</evidence>
<gene>
    <name evidence="4" type="ORF">BELL_0150g00070</name>
</gene>